<evidence type="ECO:0000313" key="3">
    <source>
        <dbReference type="Proteomes" id="UP001265700"/>
    </source>
</evidence>
<dbReference type="Pfam" id="PF11943">
    <property type="entry name" value="DUF3460"/>
    <property type="match status" value="1"/>
</dbReference>
<name>A0ABU1WGT3_9BURK</name>
<gene>
    <name evidence="2" type="ORF">J2W49_000145</name>
</gene>
<dbReference type="EMBL" id="JAVDWU010000001">
    <property type="protein sequence ID" value="MDR7148217.1"/>
    <property type="molecule type" value="Genomic_DNA"/>
</dbReference>
<dbReference type="InterPro" id="IPR021853">
    <property type="entry name" value="DUF3460"/>
</dbReference>
<reference evidence="2 3" key="1">
    <citation type="submission" date="2023-07" db="EMBL/GenBank/DDBJ databases">
        <title>Sorghum-associated microbial communities from plants grown in Nebraska, USA.</title>
        <authorList>
            <person name="Schachtman D."/>
        </authorList>
    </citation>
    <scope>NUCLEOTIDE SEQUENCE [LARGE SCALE GENOMIC DNA]</scope>
    <source>
        <strain evidence="2 3">4249</strain>
    </source>
</reference>
<evidence type="ECO:0000256" key="1">
    <source>
        <dbReference type="SAM" id="MobiDB-lite"/>
    </source>
</evidence>
<sequence length="70" mass="8279">MSIFARPHYTSDVTQFIQKLKADKPSLEKEQREGRSLLWDKQIDREFQARADAAEVPQQPYVYQTRSDHV</sequence>
<feature type="compositionally biased region" description="Polar residues" evidence="1">
    <location>
        <begin position="61"/>
        <end position="70"/>
    </location>
</feature>
<organism evidence="2 3">
    <name type="scientific">Hydrogenophaga palleronii</name>
    <dbReference type="NCBI Taxonomy" id="65655"/>
    <lineage>
        <taxon>Bacteria</taxon>
        <taxon>Pseudomonadati</taxon>
        <taxon>Pseudomonadota</taxon>
        <taxon>Betaproteobacteria</taxon>
        <taxon>Burkholderiales</taxon>
        <taxon>Comamonadaceae</taxon>
        <taxon>Hydrogenophaga</taxon>
    </lineage>
</organism>
<evidence type="ECO:0008006" key="4">
    <source>
        <dbReference type="Google" id="ProtNLM"/>
    </source>
</evidence>
<proteinExistence type="predicted"/>
<feature type="region of interest" description="Disordered" evidence="1">
    <location>
        <begin position="50"/>
        <end position="70"/>
    </location>
</feature>
<accession>A0ABU1WGT3</accession>
<keyword evidence="3" id="KW-1185">Reference proteome</keyword>
<dbReference type="RefSeq" id="WP_310310508.1">
    <property type="nucleotide sequence ID" value="NZ_JAVDWU010000001.1"/>
</dbReference>
<dbReference type="Proteomes" id="UP001265700">
    <property type="component" value="Unassembled WGS sequence"/>
</dbReference>
<evidence type="ECO:0000313" key="2">
    <source>
        <dbReference type="EMBL" id="MDR7148217.1"/>
    </source>
</evidence>
<protein>
    <recommendedName>
        <fullName evidence="4">Acetyl-CoA carboxyl transferase</fullName>
    </recommendedName>
</protein>
<comment type="caution">
    <text evidence="2">The sequence shown here is derived from an EMBL/GenBank/DDBJ whole genome shotgun (WGS) entry which is preliminary data.</text>
</comment>